<reference evidence="2" key="2">
    <citation type="submission" date="2021-08" db="EMBL/GenBank/DDBJ databases">
        <authorList>
            <person name="Tani A."/>
            <person name="Ola A."/>
            <person name="Ogura Y."/>
            <person name="Katsura K."/>
            <person name="Hayashi T."/>
        </authorList>
    </citation>
    <scope>NUCLEOTIDE SEQUENCE</scope>
    <source>
        <strain evidence="2">KCTC 52305</strain>
    </source>
</reference>
<comment type="caution">
    <text evidence="2">The sequence shown here is derived from an EMBL/GenBank/DDBJ whole genome shotgun (WGS) entry which is preliminary data.</text>
</comment>
<reference evidence="2" key="1">
    <citation type="journal article" date="2021" name="Front. Microbiol.">
        <title>Comprehensive Comparative Genomics and Phenotyping of Methylobacterium Species.</title>
        <authorList>
            <person name="Alessa O."/>
            <person name="Ogura Y."/>
            <person name="Fujitani Y."/>
            <person name="Takami H."/>
            <person name="Hayashi T."/>
            <person name="Sahin N."/>
            <person name="Tani A."/>
        </authorList>
    </citation>
    <scope>NUCLEOTIDE SEQUENCE</scope>
    <source>
        <strain evidence="2">KCTC 52305</strain>
    </source>
</reference>
<proteinExistence type="predicted"/>
<organism evidence="2 3">
    <name type="scientific">Methylobacterium crusticola</name>
    <dbReference type="NCBI Taxonomy" id="1697972"/>
    <lineage>
        <taxon>Bacteria</taxon>
        <taxon>Pseudomonadati</taxon>
        <taxon>Pseudomonadota</taxon>
        <taxon>Alphaproteobacteria</taxon>
        <taxon>Hyphomicrobiales</taxon>
        <taxon>Methylobacteriaceae</taxon>
        <taxon>Methylobacterium</taxon>
    </lineage>
</organism>
<evidence type="ECO:0000256" key="1">
    <source>
        <dbReference type="SAM" id="MobiDB-lite"/>
    </source>
</evidence>
<feature type="region of interest" description="Disordered" evidence="1">
    <location>
        <begin position="121"/>
        <end position="145"/>
    </location>
</feature>
<keyword evidence="3" id="KW-1185">Reference proteome</keyword>
<dbReference type="EMBL" id="BPQH01000028">
    <property type="protein sequence ID" value="GJD53362.1"/>
    <property type="molecule type" value="Genomic_DNA"/>
</dbReference>
<sequence>MRDDWQYQLRLYLPDALVEDARSDPGSPALAPLGAVLTKHGAAIKSQFDAFSDYVAAAETHGVDEFPLYAWTKATIEDPVKRAKHLKSFALHVGGREIYGKAEADALEADLRPLVGGLIERLSKHDTNPANNPQPPEEYRPRRAP</sequence>
<evidence type="ECO:0000313" key="3">
    <source>
        <dbReference type="Proteomes" id="UP001055167"/>
    </source>
</evidence>
<evidence type="ECO:0000313" key="2">
    <source>
        <dbReference type="EMBL" id="GJD53362.1"/>
    </source>
</evidence>
<name>A0ABQ4R9G6_9HYPH</name>
<protein>
    <submittedName>
        <fullName evidence="2">Uncharacterized protein</fullName>
    </submittedName>
</protein>
<dbReference type="Proteomes" id="UP001055167">
    <property type="component" value="Unassembled WGS sequence"/>
</dbReference>
<dbReference type="RefSeq" id="WP_128562985.1">
    <property type="nucleotide sequence ID" value="NZ_BPQH01000028.1"/>
</dbReference>
<accession>A0ABQ4R9G6</accession>
<gene>
    <name evidence="2" type="ORF">OPKNFCMD_6137</name>
</gene>